<organism evidence="2 3">
    <name type="scientific">Nitrososphaera gargensis (strain Ga9.2)</name>
    <dbReference type="NCBI Taxonomy" id="1237085"/>
    <lineage>
        <taxon>Archaea</taxon>
        <taxon>Nitrososphaerota</taxon>
        <taxon>Nitrososphaeria</taxon>
        <taxon>Nitrososphaerales</taxon>
        <taxon>Nitrososphaeraceae</taxon>
        <taxon>Nitrososphaera</taxon>
    </lineage>
</organism>
<evidence type="ECO:0000256" key="1">
    <source>
        <dbReference type="SAM" id="MobiDB-lite"/>
    </source>
</evidence>
<keyword evidence="3" id="KW-1185">Reference proteome</keyword>
<dbReference type="EMBL" id="CP002408">
    <property type="protein sequence ID" value="AFU58014.1"/>
    <property type="molecule type" value="Genomic_DNA"/>
</dbReference>
<evidence type="ECO:0000313" key="2">
    <source>
        <dbReference type="EMBL" id="AFU58014.1"/>
    </source>
</evidence>
<dbReference type="HOGENOM" id="CLU_3094227_0_0_2"/>
<feature type="region of interest" description="Disordered" evidence="1">
    <location>
        <begin position="21"/>
        <end position="51"/>
    </location>
</feature>
<gene>
    <name evidence="2" type="ordered locus">Ngar_c10720</name>
</gene>
<name>K0IMM1_NITGG</name>
<accession>K0IMM1</accession>
<dbReference type="BioCyc" id="CNIT1237085:G1324-1070-MONOMER"/>
<dbReference type="InParanoid" id="K0IMM1"/>
<feature type="compositionally biased region" description="Basic and acidic residues" evidence="1">
    <location>
        <begin position="30"/>
        <end position="51"/>
    </location>
</feature>
<dbReference type="KEGG" id="nga:Ngar_c10720"/>
<evidence type="ECO:0000313" key="3">
    <source>
        <dbReference type="Proteomes" id="UP000008037"/>
    </source>
</evidence>
<reference evidence="2 3" key="1">
    <citation type="journal article" date="2012" name="Environ. Microbiol.">
        <title>The genome of the ammonia-oxidizing Candidatus Nitrososphaera gargensis: insights into metabolic versatility and environmental adaptations.</title>
        <authorList>
            <person name="Spang A."/>
            <person name="Poehlein A."/>
            <person name="Offre P."/>
            <person name="Zumbragel S."/>
            <person name="Haider S."/>
            <person name="Rychlik N."/>
            <person name="Nowka B."/>
            <person name="Schmeisser C."/>
            <person name="Lebedeva E.V."/>
            <person name="Rattei T."/>
            <person name="Bohm C."/>
            <person name="Schmid M."/>
            <person name="Galushko A."/>
            <person name="Hatzenpichler R."/>
            <person name="Weinmaier T."/>
            <person name="Daniel R."/>
            <person name="Schleper C."/>
            <person name="Spieck E."/>
            <person name="Streit W."/>
            <person name="Wagner M."/>
        </authorList>
    </citation>
    <scope>NUCLEOTIDE SEQUENCE [LARGE SCALE GENOMIC DNA]</scope>
    <source>
        <strain evidence="3">Ga9.2</strain>
    </source>
</reference>
<dbReference type="AlphaFoldDB" id="K0IMM1"/>
<protein>
    <submittedName>
        <fullName evidence="2">Uncharacterized protein</fullName>
    </submittedName>
</protein>
<sequence length="51" mass="5626">MNVIETELVLPSFALAFLGKGGSDDTTATTREEAKNRIRDTIEEGVKQMLE</sequence>
<dbReference type="Proteomes" id="UP000008037">
    <property type="component" value="Chromosome"/>
</dbReference>
<proteinExistence type="predicted"/>